<protein>
    <submittedName>
        <fullName evidence="2">FAD/NAD(P)-binding protein</fullName>
    </submittedName>
</protein>
<dbReference type="AlphaFoldDB" id="A0AAU7QJ18"/>
<evidence type="ECO:0000313" key="2">
    <source>
        <dbReference type="EMBL" id="XBS89604.1"/>
    </source>
</evidence>
<dbReference type="EMBL" id="CP157948">
    <property type="protein sequence ID" value="XBS89604.1"/>
    <property type="molecule type" value="Genomic_DNA"/>
</dbReference>
<sequence>MFRRLAIIGGGAAAASLLSELLERDATPPLQLDWFTGGGHPARGVAYATTSEQHLLNVRAASMSMFAGKPRGFLDFVQRSDPAVNGTDFLPRRLYGDYLEAEVARALKQGQARGHHVNLIPFAVDALVPETDGVTVIHGEESHRVDAAVLALGALPPQPLGVVGEAALASGRYIVDPWRLLAGAHQTPPPRKVVLVGLGLTAVDVVLELSTRWPQAGFVGLSRHGRFPEVHLHNAALPVDDGAGLVEAMRDAPEIRQWTRLLREAIGQPGIEWRAVVDSLRPHLSGLWAELPLEQRSRFMRHARWAWERTRHRMAPAVHDAVDALERSGRLQRRCGRLHAVEVDGASLRLTMAHAGVVETLDADLVIQTVGLDTDLRRSNHRLISQLLTNAHIQADPLGLGVIADRNGRLQHGDRHWPHLFAIGSLLRGTLWESTAMPEIRQQARHLADQLLDG</sequence>
<feature type="domain" description="FAD-dependent urate hydroxylase HpyO/Asp monooxygenase CreE-like FAD/NAD(P)-binding" evidence="1">
    <location>
        <begin position="6"/>
        <end position="154"/>
    </location>
</feature>
<gene>
    <name evidence="2" type="ORF">ABNK63_14565</name>
</gene>
<proteinExistence type="predicted"/>
<organism evidence="2">
    <name type="scientific">Rhodanobacter sp. IGA1.0</name>
    <dbReference type="NCBI Taxonomy" id="3158582"/>
    <lineage>
        <taxon>Bacteria</taxon>
        <taxon>Pseudomonadati</taxon>
        <taxon>Pseudomonadota</taxon>
        <taxon>Gammaproteobacteria</taxon>
        <taxon>Lysobacterales</taxon>
        <taxon>Rhodanobacteraceae</taxon>
        <taxon>Rhodanobacter</taxon>
    </lineage>
</organism>
<dbReference type="SUPFAM" id="SSF51905">
    <property type="entry name" value="FAD/NAD(P)-binding domain"/>
    <property type="match status" value="2"/>
</dbReference>
<dbReference type="Gene3D" id="3.50.50.60">
    <property type="entry name" value="FAD/NAD(P)-binding domain"/>
    <property type="match status" value="1"/>
</dbReference>
<dbReference type="Pfam" id="PF13454">
    <property type="entry name" value="NAD_binding_9"/>
    <property type="match status" value="1"/>
</dbReference>
<dbReference type="InterPro" id="IPR038732">
    <property type="entry name" value="HpyO/CreE_NAD-binding"/>
</dbReference>
<dbReference type="PANTHER" id="PTHR40254">
    <property type="entry name" value="BLR0577 PROTEIN"/>
    <property type="match status" value="1"/>
</dbReference>
<reference evidence="2" key="1">
    <citation type="submission" date="2024-06" db="EMBL/GenBank/DDBJ databases">
        <authorList>
            <person name="Sun Y."/>
        </authorList>
    </citation>
    <scope>NUCLEOTIDE SEQUENCE</scope>
    <source>
        <strain evidence="2">IGA1.0</strain>
    </source>
</reference>
<dbReference type="PANTHER" id="PTHR40254:SF1">
    <property type="entry name" value="BLR0577 PROTEIN"/>
    <property type="match status" value="1"/>
</dbReference>
<name>A0AAU7QJ18_9GAMM</name>
<dbReference type="InterPro" id="IPR052189">
    <property type="entry name" value="L-asp_N-monooxygenase_NS-form"/>
</dbReference>
<accession>A0AAU7QJ18</accession>
<evidence type="ECO:0000259" key="1">
    <source>
        <dbReference type="Pfam" id="PF13454"/>
    </source>
</evidence>
<dbReference type="RefSeq" id="WP_350016022.1">
    <property type="nucleotide sequence ID" value="NZ_CP157948.1"/>
</dbReference>
<dbReference type="InterPro" id="IPR036188">
    <property type="entry name" value="FAD/NAD-bd_sf"/>
</dbReference>